<dbReference type="AlphaFoldDB" id="A0A0S4JB10"/>
<keyword evidence="2" id="KW-1185">Reference proteome</keyword>
<dbReference type="VEuPathDB" id="TriTrypDB:BSAL_91850"/>
<evidence type="ECO:0000313" key="1">
    <source>
        <dbReference type="EMBL" id="CUG86165.1"/>
    </source>
</evidence>
<organism evidence="1 2">
    <name type="scientific">Bodo saltans</name>
    <name type="common">Flagellated protozoan</name>
    <dbReference type="NCBI Taxonomy" id="75058"/>
    <lineage>
        <taxon>Eukaryota</taxon>
        <taxon>Discoba</taxon>
        <taxon>Euglenozoa</taxon>
        <taxon>Kinetoplastea</taxon>
        <taxon>Metakinetoplastina</taxon>
        <taxon>Eubodonida</taxon>
        <taxon>Bodonidae</taxon>
        <taxon>Bodo</taxon>
    </lineage>
</organism>
<dbReference type="InterPro" id="IPR011989">
    <property type="entry name" value="ARM-like"/>
</dbReference>
<sequence>MVLLDTCPDPRVALAEILSRYESVETQSDVLHLAHLGAKACEVAPLVFGTSVVARAVVALLAKSSSVETTRWVTSWICSATFRHKESRILFASVAMRDAIALALTTATCSDETRYLCSAICSITAGLAAARQCFGCELIVNALCASASHIADADACRWWLSAVCNVIAHHDENERLFGANIRFIDVMCIILPPFLSTPLSCQWWCATVGSVCRSHEYCRRRFLKRQGFVEVILTAATLGVADQSDGVRSAGNAWATLFLSPTFRSLHAASMPSVAESCCSLALRCSTVDAAEAVARAFCNITAGSADVKQIFAEAPDLRTSLIQLGSIMMKSGDRERIAKCLEQYCCALSNVSGAGKLQPGFVNQALFDVVIQVGHVIASFGVSSVSETCARWWCRAVQQFCVSSTAMLLITFATPESLQVMSKLGHCVVGVEPPGCCDDGTTHAANVPYLLSWCHCLRVLATNREDMIASLPLSLVMELRDAAADMSLLATSSEAVAAVSEACCSLMVTPEHAGTFADSSMRKATLRLSQYTKTPSAIRWLCTLVSLITSADAAYQELWGCDEGRDRMIAMARCLCASSLPHKTIPSAPAAHDGEGQVASTLQSAMEAWGTLVCNVTTQNLLVTTSLVAPMPTVSSVEQEWSLCRAVCELAMCSKSAACIQWLSSCICNLGYFQSNEDCQHAWTREGDVVIHSFVALGDAAAAAKDPSALLWFTRALAHVTQQPMVQRFFNHRRPCEMLAAVAVAISATKEDEVVRMYCVAMSNICSSSAINQAAVVECPFTRKSLMHLLRPITRSGTLVWWFYVMVVLQSRPTGPSWFADIHGARYLLSIVKRNLVVGEAAVSSLCTVIVFSLRNAAGMSSSVLPEARQHSASPIAVSHVAPDALDVLEAILCHFTKDVAGMSESVREWQLRGLRFVDAHRSAKQLSFLPKDTESILSLPAPIVVQKPPTPGDKRRQTTFAENVEAYARLRRQSSR</sequence>
<dbReference type="Gene3D" id="1.25.10.10">
    <property type="entry name" value="Leucine-rich Repeat Variant"/>
    <property type="match status" value="1"/>
</dbReference>
<gene>
    <name evidence="1" type="ORF">BSAL_91850</name>
</gene>
<dbReference type="EMBL" id="CYKH01001249">
    <property type="protein sequence ID" value="CUG86165.1"/>
    <property type="molecule type" value="Genomic_DNA"/>
</dbReference>
<evidence type="ECO:0000313" key="2">
    <source>
        <dbReference type="Proteomes" id="UP000051952"/>
    </source>
</evidence>
<accession>A0A0S4JB10</accession>
<protein>
    <submittedName>
        <fullName evidence="1">Uncharacterized protein</fullName>
    </submittedName>
</protein>
<proteinExistence type="predicted"/>
<dbReference type="Proteomes" id="UP000051952">
    <property type="component" value="Unassembled WGS sequence"/>
</dbReference>
<reference evidence="2" key="1">
    <citation type="submission" date="2015-09" db="EMBL/GenBank/DDBJ databases">
        <authorList>
            <consortium name="Pathogen Informatics"/>
        </authorList>
    </citation>
    <scope>NUCLEOTIDE SEQUENCE [LARGE SCALE GENOMIC DNA]</scope>
    <source>
        <strain evidence="2">Lake Konstanz</strain>
    </source>
</reference>
<name>A0A0S4JB10_BODSA</name>